<dbReference type="GO" id="GO:0008982">
    <property type="term" value="F:protein-N(PI)-phosphohistidine-sugar phosphotransferase activity"/>
    <property type="evidence" value="ECO:0007669"/>
    <property type="project" value="InterPro"/>
</dbReference>
<dbReference type="Proteomes" id="UP000095598">
    <property type="component" value="Unassembled WGS sequence"/>
</dbReference>
<dbReference type="InterPro" id="IPR002178">
    <property type="entry name" value="PTS_EIIA_type-2_dom"/>
</dbReference>
<evidence type="ECO:0000259" key="6">
    <source>
        <dbReference type="PROSITE" id="PS51094"/>
    </source>
</evidence>
<dbReference type="CDD" id="cd00211">
    <property type="entry name" value="PTS_IIA_fru"/>
    <property type="match status" value="1"/>
</dbReference>
<dbReference type="Proteomes" id="UP000008960">
    <property type="component" value="Chromosome"/>
</dbReference>
<dbReference type="EMBL" id="FP929061">
    <property type="protein sequence ID" value="CBL37275.1"/>
    <property type="molecule type" value="Genomic_DNA"/>
</dbReference>
<dbReference type="PANTHER" id="PTHR47738">
    <property type="entry name" value="PTS SYSTEM FRUCTOSE-LIKE EIIA COMPONENT-RELATED"/>
    <property type="match status" value="1"/>
</dbReference>
<dbReference type="PANTHER" id="PTHR47738:SF2">
    <property type="entry name" value="PTS SYSTEM FRUCTOSE-LIKE EIIA COMPONENT"/>
    <property type="match status" value="1"/>
</dbReference>
<dbReference type="EC" id="2.7.1.69" evidence="7"/>
<dbReference type="RefSeq" id="WP_008393159.1">
    <property type="nucleotide sequence ID" value="NC_021016.1"/>
</dbReference>
<evidence type="ECO:0000313" key="8">
    <source>
        <dbReference type="EMBL" id="CUN18192.1"/>
    </source>
</evidence>
<protein>
    <submittedName>
        <fullName evidence="8">EIIABC-Fru</fullName>
    </submittedName>
    <submittedName>
        <fullName evidence="7">PTS system, fructose subfamily, IIA component</fullName>
        <ecNumber evidence="7">2.7.1.69</ecNumber>
    </submittedName>
</protein>
<reference evidence="8 10" key="3">
    <citation type="submission" date="2015-09" db="EMBL/GenBank/DDBJ databases">
        <authorList>
            <consortium name="Pathogen Informatics"/>
        </authorList>
    </citation>
    <scope>NUCLEOTIDE SEQUENCE [LARGE SCALE GENOMIC DNA]</scope>
    <source>
        <strain evidence="8 10">2789STDY5608868</strain>
    </source>
</reference>
<dbReference type="GO" id="GO:0009401">
    <property type="term" value="P:phosphoenolpyruvate-dependent sugar phosphotransferase system"/>
    <property type="evidence" value="ECO:0007669"/>
    <property type="project" value="UniProtKB-KW"/>
</dbReference>
<proteinExistence type="predicted"/>
<dbReference type="AlphaFoldDB" id="D4MXD0"/>
<evidence type="ECO:0000256" key="1">
    <source>
        <dbReference type="ARBA" id="ARBA00022448"/>
    </source>
</evidence>
<dbReference type="InterPro" id="IPR004715">
    <property type="entry name" value="PTS_IIA_fruc"/>
</dbReference>
<evidence type="ECO:0000313" key="9">
    <source>
        <dbReference type="Proteomes" id="UP000008960"/>
    </source>
</evidence>
<dbReference type="GO" id="GO:0016020">
    <property type="term" value="C:membrane"/>
    <property type="evidence" value="ECO:0007669"/>
    <property type="project" value="InterPro"/>
</dbReference>
<keyword evidence="5" id="KW-0598">Phosphotransferase system</keyword>
<evidence type="ECO:0000256" key="2">
    <source>
        <dbReference type="ARBA" id="ARBA00022553"/>
    </source>
</evidence>
<dbReference type="Gene3D" id="3.40.930.10">
    <property type="entry name" value="Mannitol-specific EII, Chain A"/>
    <property type="match status" value="1"/>
</dbReference>
<evidence type="ECO:0000256" key="5">
    <source>
        <dbReference type="ARBA" id="ARBA00022683"/>
    </source>
</evidence>
<dbReference type="PROSITE" id="PS00372">
    <property type="entry name" value="PTS_EIIA_TYPE_2_HIS"/>
    <property type="match status" value="1"/>
</dbReference>
<dbReference type="Pfam" id="PF00359">
    <property type="entry name" value="PTS_EIIA_2"/>
    <property type="match status" value="1"/>
</dbReference>
<keyword evidence="2" id="KW-0597">Phosphoprotein</keyword>
<feature type="domain" description="PTS EIIA type-2" evidence="6">
    <location>
        <begin position="5"/>
        <end position="149"/>
    </location>
</feature>
<keyword evidence="1" id="KW-0813">Transport</keyword>
<name>D4MXD0_ANAHA</name>
<evidence type="ECO:0000256" key="4">
    <source>
        <dbReference type="ARBA" id="ARBA00022679"/>
    </source>
</evidence>
<evidence type="ECO:0000313" key="10">
    <source>
        <dbReference type="Proteomes" id="UP000095598"/>
    </source>
</evidence>
<evidence type="ECO:0000256" key="3">
    <source>
        <dbReference type="ARBA" id="ARBA00022597"/>
    </source>
</evidence>
<reference evidence="7 9" key="1">
    <citation type="submission" date="2010-03" db="EMBL/GenBank/DDBJ databases">
        <title>The genome sequence of Clostridiales sp. SSC/2.</title>
        <authorList>
            <consortium name="metaHIT consortium -- http://www.metahit.eu/"/>
            <person name="Pajon A."/>
            <person name="Turner K."/>
            <person name="Parkhill J."/>
            <person name="Duncan S."/>
            <person name="Flint H."/>
        </authorList>
    </citation>
    <scope>NUCLEOTIDE SEQUENCE [LARGE SCALE GENOMIC DNA]</scope>
    <source>
        <strain evidence="7 9">SSC/2</strain>
    </source>
</reference>
<reference evidence="7 9" key="2">
    <citation type="submission" date="2010-03" db="EMBL/GenBank/DDBJ databases">
        <authorList>
            <person name="Pajon A."/>
        </authorList>
    </citation>
    <scope>NUCLEOTIDE SEQUENCE [LARGE SCALE GENOMIC DNA]</scope>
    <source>
        <strain evidence="7 9">SSC/2</strain>
    </source>
</reference>
<organism evidence="7 9">
    <name type="scientific">Anaerostipes hadrus</name>
    <dbReference type="NCBI Taxonomy" id="649756"/>
    <lineage>
        <taxon>Bacteria</taxon>
        <taxon>Bacillati</taxon>
        <taxon>Bacillota</taxon>
        <taxon>Clostridia</taxon>
        <taxon>Lachnospirales</taxon>
        <taxon>Lachnospiraceae</taxon>
        <taxon>Anaerostipes</taxon>
    </lineage>
</organism>
<dbReference type="EMBL" id="CYXT01000036">
    <property type="protein sequence ID" value="CUN18192.1"/>
    <property type="molecule type" value="Genomic_DNA"/>
</dbReference>
<dbReference type="PROSITE" id="PS51094">
    <property type="entry name" value="PTS_EIIA_TYPE_2"/>
    <property type="match status" value="1"/>
</dbReference>
<dbReference type="InterPro" id="IPR051541">
    <property type="entry name" value="PTS_SugarTrans_NitroReg"/>
</dbReference>
<dbReference type="NCBIfam" id="TIGR00848">
    <property type="entry name" value="fruA"/>
    <property type="match status" value="1"/>
</dbReference>
<dbReference type="InterPro" id="IPR016152">
    <property type="entry name" value="PTrfase/Anion_transptr"/>
</dbReference>
<sequence length="149" mass="16307">MDIKSVLDERIICTELDAVDKEDALKKMIKMLLDAGYIDDAEGFYEDVLLRESQGITGIGNYIAIPHGKSSSVSKVGISIAKLNNEIQWETNDGKGVKVIFLFAVGDDSENSLEHLKLLAQVAGRIASDEAVEQLLNAHSVEDIKKVFA</sequence>
<gene>
    <name evidence="8" type="primary">fruA_10</name>
    <name evidence="7" type="ORF">CL2_01650</name>
    <name evidence="8" type="ORF">ERS852425_03158</name>
</gene>
<accession>D4MXD0</accession>
<dbReference type="SUPFAM" id="SSF55804">
    <property type="entry name" value="Phoshotransferase/anion transport protein"/>
    <property type="match status" value="1"/>
</dbReference>
<evidence type="ECO:0000313" key="7">
    <source>
        <dbReference type="EMBL" id="CBL37275.1"/>
    </source>
</evidence>
<keyword evidence="3" id="KW-0762">Sugar transport</keyword>
<dbReference type="KEGG" id="bprl:CL2_01650"/>
<dbReference type="PATRIC" id="fig|245018.3.peg.1454"/>
<keyword evidence="4 7" id="KW-0808">Transferase</keyword>